<sequence>MEGSLSNVAFGTKPVPGPLLQRKHLKGFGIRILQQLMLFSVPTTPNGGFEVRLLKEASIWSSAIRPCQGKHIKASKIMEHGQVRCGQVGQWDSIEKPDLGKTCVAKLSMLLMCKLNLRRNAIVLMI</sequence>
<comment type="caution">
    <text evidence="1">The sequence shown here is derived from an EMBL/GenBank/DDBJ whole genome shotgun (WGS) entry which is preliminary data.</text>
</comment>
<reference evidence="2" key="1">
    <citation type="submission" date="2024-07" db="EMBL/GenBank/DDBJ databases">
        <title>Two chromosome-level genome assemblies of Korean endemic species Abeliophyllum distichum and Forsythia ovata (Oleaceae).</title>
        <authorList>
            <person name="Jang H."/>
        </authorList>
    </citation>
    <scope>NUCLEOTIDE SEQUENCE [LARGE SCALE GENOMIC DNA]</scope>
</reference>
<accession>A0ABD1X599</accession>
<evidence type="ECO:0000313" key="1">
    <source>
        <dbReference type="EMBL" id="KAL2556997.1"/>
    </source>
</evidence>
<dbReference type="EMBL" id="JBFOLJ010000001">
    <property type="protein sequence ID" value="KAL2556997.1"/>
    <property type="molecule type" value="Genomic_DNA"/>
</dbReference>
<dbReference type="Proteomes" id="UP001604277">
    <property type="component" value="Unassembled WGS sequence"/>
</dbReference>
<name>A0ABD1X599_9LAMI</name>
<gene>
    <name evidence="1" type="ORF">Fot_01736</name>
</gene>
<evidence type="ECO:0000313" key="2">
    <source>
        <dbReference type="Proteomes" id="UP001604277"/>
    </source>
</evidence>
<protein>
    <submittedName>
        <fullName evidence="1">Uncharacterized protein</fullName>
    </submittedName>
</protein>
<organism evidence="1 2">
    <name type="scientific">Forsythia ovata</name>
    <dbReference type="NCBI Taxonomy" id="205694"/>
    <lineage>
        <taxon>Eukaryota</taxon>
        <taxon>Viridiplantae</taxon>
        <taxon>Streptophyta</taxon>
        <taxon>Embryophyta</taxon>
        <taxon>Tracheophyta</taxon>
        <taxon>Spermatophyta</taxon>
        <taxon>Magnoliopsida</taxon>
        <taxon>eudicotyledons</taxon>
        <taxon>Gunneridae</taxon>
        <taxon>Pentapetalae</taxon>
        <taxon>asterids</taxon>
        <taxon>lamiids</taxon>
        <taxon>Lamiales</taxon>
        <taxon>Oleaceae</taxon>
        <taxon>Forsythieae</taxon>
        <taxon>Forsythia</taxon>
    </lineage>
</organism>
<dbReference type="AlphaFoldDB" id="A0ABD1X599"/>
<keyword evidence="2" id="KW-1185">Reference proteome</keyword>
<proteinExistence type="predicted"/>